<evidence type="ECO:0000313" key="1">
    <source>
        <dbReference type="EMBL" id="OLQ14218.1"/>
    </source>
</evidence>
<gene>
    <name evidence="1" type="ORF">AK812_SmicGene1701</name>
</gene>
<evidence type="ECO:0000313" key="2">
    <source>
        <dbReference type="Proteomes" id="UP000186817"/>
    </source>
</evidence>
<accession>A0A1Q9F3F2</accession>
<dbReference type="EMBL" id="LSRX01000018">
    <property type="protein sequence ID" value="OLQ14218.1"/>
    <property type="molecule type" value="Genomic_DNA"/>
</dbReference>
<dbReference type="Proteomes" id="UP000186817">
    <property type="component" value="Unassembled WGS sequence"/>
</dbReference>
<keyword evidence="2" id="KW-1185">Reference proteome</keyword>
<dbReference type="AlphaFoldDB" id="A0A1Q9F3F2"/>
<reference evidence="1 2" key="1">
    <citation type="submission" date="2016-02" db="EMBL/GenBank/DDBJ databases">
        <title>Genome analysis of coral dinoflagellate symbionts highlights evolutionary adaptations to a symbiotic lifestyle.</title>
        <authorList>
            <person name="Aranda M."/>
            <person name="Li Y."/>
            <person name="Liew Y.J."/>
            <person name="Baumgarten S."/>
            <person name="Simakov O."/>
            <person name="Wilson M."/>
            <person name="Piel J."/>
            <person name="Ashoor H."/>
            <person name="Bougouffa S."/>
            <person name="Bajic V.B."/>
            <person name="Ryu T."/>
            <person name="Ravasi T."/>
            <person name="Bayer T."/>
            <person name="Micklem G."/>
            <person name="Kim H."/>
            <person name="Bhak J."/>
            <person name="Lajeunesse T.C."/>
            <person name="Voolstra C.R."/>
        </authorList>
    </citation>
    <scope>NUCLEOTIDE SEQUENCE [LARGE SCALE GENOMIC DNA]</scope>
    <source>
        <strain evidence="1 2">CCMP2467</strain>
    </source>
</reference>
<protein>
    <submittedName>
        <fullName evidence="1">Uncharacterized protein</fullName>
    </submittedName>
</protein>
<dbReference type="OrthoDB" id="10284601at2759"/>
<comment type="caution">
    <text evidence="1">The sequence shown here is derived from an EMBL/GenBank/DDBJ whole genome shotgun (WGS) entry which is preliminary data.</text>
</comment>
<sequence>MKNPLMEFGISITLEGDSPFALSAESYGTLPLRTQDIAACQICDPRALRTKFASIVLAAVLPIQAPLRVHNQTDLTLVVRFHDAQKRAVIPVDLRSSSACEASLLGSAHSCDRGTSIFSGRIRQLPETALGELLLPPHTICSVPAAALVQTQQAELTSTRTFLSVRPFADLDPALL</sequence>
<proteinExistence type="predicted"/>
<organism evidence="1 2">
    <name type="scientific">Symbiodinium microadriaticum</name>
    <name type="common">Dinoflagellate</name>
    <name type="synonym">Zooxanthella microadriatica</name>
    <dbReference type="NCBI Taxonomy" id="2951"/>
    <lineage>
        <taxon>Eukaryota</taxon>
        <taxon>Sar</taxon>
        <taxon>Alveolata</taxon>
        <taxon>Dinophyceae</taxon>
        <taxon>Suessiales</taxon>
        <taxon>Symbiodiniaceae</taxon>
        <taxon>Symbiodinium</taxon>
    </lineage>
</organism>
<name>A0A1Q9F3F2_SYMMI</name>